<dbReference type="STRING" id="1770053.SAMN05216551_11563"/>
<protein>
    <recommendedName>
        <fullName evidence="4">DUF4198 domain-containing protein</fullName>
    </recommendedName>
</protein>
<keyword evidence="1" id="KW-0732">Signal</keyword>
<gene>
    <name evidence="2" type="ORF">SAMN05216551_11563</name>
</gene>
<sequence length="203" mass="21026">MNFRNLLRAGCLALAVCSTGAAADALWLAPAGTTLRLHAGVPDAPRTPDALEAVQASRAGEPLTVASGALAASPAASVDTRLSARRLGPDGEPVIYLARFGRNETEARNALELVPTEAGGNRFVLIWQGRVVPASKVLVSTSAGWRRTLLPATDGSVTLPTPFPALYVLEIAARASGPAAAPGDDPRYANARYVATLSFEAGR</sequence>
<name>A0A1H2PV76_9BURK</name>
<organism evidence="2 3">
    <name type="scientific">Chitinasiproducens palmae</name>
    <dbReference type="NCBI Taxonomy" id="1770053"/>
    <lineage>
        <taxon>Bacteria</taxon>
        <taxon>Pseudomonadati</taxon>
        <taxon>Pseudomonadota</taxon>
        <taxon>Betaproteobacteria</taxon>
        <taxon>Burkholderiales</taxon>
        <taxon>Burkholderiaceae</taxon>
        <taxon>Chitinasiproducens</taxon>
    </lineage>
</organism>
<evidence type="ECO:0008006" key="4">
    <source>
        <dbReference type="Google" id="ProtNLM"/>
    </source>
</evidence>
<dbReference type="AlphaFoldDB" id="A0A1H2PV76"/>
<dbReference type="OrthoDB" id="8911471at2"/>
<dbReference type="EMBL" id="FNLO01000015">
    <property type="protein sequence ID" value="SDV51144.1"/>
    <property type="molecule type" value="Genomic_DNA"/>
</dbReference>
<feature type="signal peptide" evidence="1">
    <location>
        <begin position="1"/>
        <end position="23"/>
    </location>
</feature>
<dbReference type="Proteomes" id="UP000243719">
    <property type="component" value="Unassembled WGS sequence"/>
</dbReference>
<evidence type="ECO:0000256" key="1">
    <source>
        <dbReference type="SAM" id="SignalP"/>
    </source>
</evidence>
<evidence type="ECO:0000313" key="2">
    <source>
        <dbReference type="EMBL" id="SDV51144.1"/>
    </source>
</evidence>
<reference evidence="3" key="1">
    <citation type="submission" date="2016-09" db="EMBL/GenBank/DDBJ databases">
        <authorList>
            <person name="Varghese N."/>
            <person name="Submissions S."/>
        </authorList>
    </citation>
    <scope>NUCLEOTIDE SEQUENCE [LARGE SCALE GENOMIC DNA]</scope>
    <source>
        <strain evidence="3">JS23</strain>
    </source>
</reference>
<proteinExistence type="predicted"/>
<dbReference type="RefSeq" id="WP_091912588.1">
    <property type="nucleotide sequence ID" value="NZ_FNLO01000015.1"/>
</dbReference>
<keyword evidence="3" id="KW-1185">Reference proteome</keyword>
<accession>A0A1H2PV76</accession>
<evidence type="ECO:0000313" key="3">
    <source>
        <dbReference type="Proteomes" id="UP000243719"/>
    </source>
</evidence>
<feature type="chain" id="PRO_5017335602" description="DUF4198 domain-containing protein" evidence="1">
    <location>
        <begin position="24"/>
        <end position="203"/>
    </location>
</feature>